<evidence type="ECO:0000313" key="2">
    <source>
        <dbReference type="EMBL" id="AZQ64251.1"/>
    </source>
</evidence>
<organism evidence="2 3">
    <name type="scientific">Flammeovirga pectinis</name>
    <dbReference type="NCBI Taxonomy" id="2494373"/>
    <lineage>
        <taxon>Bacteria</taxon>
        <taxon>Pseudomonadati</taxon>
        <taxon>Bacteroidota</taxon>
        <taxon>Cytophagia</taxon>
        <taxon>Cytophagales</taxon>
        <taxon>Flammeovirgaceae</taxon>
        <taxon>Flammeovirga</taxon>
    </lineage>
</organism>
<dbReference type="OrthoDB" id="1467516at2"/>
<dbReference type="AlphaFoldDB" id="A0A3Q9FTH4"/>
<dbReference type="Pfam" id="PF14088">
    <property type="entry name" value="DUF4268"/>
    <property type="match status" value="1"/>
</dbReference>
<dbReference type="KEGG" id="fll:EI427_19135"/>
<dbReference type="EMBL" id="CP034562">
    <property type="protein sequence ID" value="AZQ64251.1"/>
    <property type="molecule type" value="Genomic_DNA"/>
</dbReference>
<dbReference type="RefSeq" id="WP_126617751.1">
    <property type="nucleotide sequence ID" value="NZ_CP034562.1"/>
</dbReference>
<proteinExistence type="predicted"/>
<accession>A0A3Q9FTH4</accession>
<name>A0A3Q9FTH4_9BACT</name>
<protein>
    <submittedName>
        <fullName evidence="2">DUF4268 domain-containing protein</fullName>
    </submittedName>
</protein>
<dbReference type="InterPro" id="IPR025364">
    <property type="entry name" value="DUF4268"/>
</dbReference>
<sequence length="153" mass="18505">MFSKEEASRFRSEFWTKFGKMMAPYKSQNGTKVNWTNYKTGIKNIYFKMDVDSKKASIGIYLTHKDPEIQEIYFQQFIDMKDYIHSILGEEWIWELNTKNEIGQVVTKIYFEQKGLNMYKENDWADIYQFLQPRILKLDEFWDDTKDVFKNLA</sequence>
<reference evidence="2 3" key="1">
    <citation type="submission" date="2018-12" db="EMBL/GenBank/DDBJ databases">
        <title>Flammeovirga pectinis sp. nov., isolated from the gut of the Korean scallop, Patinopecten yessoensis.</title>
        <authorList>
            <person name="Bae J.-W."/>
            <person name="Jeong Y.-S."/>
            <person name="Kang W."/>
        </authorList>
    </citation>
    <scope>NUCLEOTIDE SEQUENCE [LARGE SCALE GENOMIC DNA]</scope>
    <source>
        <strain evidence="2 3">L12M1</strain>
    </source>
</reference>
<keyword evidence="3" id="KW-1185">Reference proteome</keyword>
<dbReference type="Proteomes" id="UP000267268">
    <property type="component" value="Chromosome 1"/>
</dbReference>
<evidence type="ECO:0000259" key="1">
    <source>
        <dbReference type="Pfam" id="PF14088"/>
    </source>
</evidence>
<gene>
    <name evidence="2" type="ORF">EI427_19135</name>
</gene>
<evidence type="ECO:0000313" key="3">
    <source>
        <dbReference type="Proteomes" id="UP000267268"/>
    </source>
</evidence>
<feature type="domain" description="DUF4268" evidence="1">
    <location>
        <begin position="11"/>
        <end position="144"/>
    </location>
</feature>